<proteinExistence type="predicted"/>
<feature type="non-terminal residue" evidence="2">
    <location>
        <position position="161"/>
    </location>
</feature>
<feature type="compositionally biased region" description="Basic and acidic residues" evidence="1">
    <location>
        <begin position="33"/>
        <end position="52"/>
    </location>
</feature>
<organism evidence="2">
    <name type="scientific">uncultured Rubrobacteraceae bacterium</name>
    <dbReference type="NCBI Taxonomy" id="349277"/>
    <lineage>
        <taxon>Bacteria</taxon>
        <taxon>Bacillati</taxon>
        <taxon>Actinomycetota</taxon>
        <taxon>Rubrobacteria</taxon>
        <taxon>Rubrobacterales</taxon>
        <taxon>Rubrobacteraceae</taxon>
        <taxon>environmental samples</taxon>
    </lineage>
</organism>
<feature type="non-terminal residue" evidence="2">
    <location>
        <position position="1"/>
    </location>
</feature>
<protein>
    <submittedName>
        <fullName evidence="2">Thiosulfate sulfurtransferase, rhodanese</fullName>
        <ecNumber evidence="2">2.8.1.1</ecNumber>
    </submittedName>
</protein>
<sequence>RGPGDDPGGAAGPAGAVPDPDPRRLADKGLQGRRRESRAGKRLDDRRQEPRRVLRRASPHAGLPAGGRAQGRAHPGCRQRAVGAGRTGGRHLQERGRAQGDLRGRGGPLRGPRGRRLLPHRGALQPHLVRAQLPARLRQRPQLRRLLDGVGQLRGRPHRAL</sequence>
<feature type="region of interest" description="Disordered" evidence="1">
    <location>
        <begin position="1"/>
        <end position="123"/>
    </location>
</feature>
<name>A0A6J4S7Q6_9ACTN</name>
<dbReference type="GO" id="GO:0004792">
    <property type="term" value="F:thiosulfate-cyanide sulfurtransferase activity"/>
    <property type="evidence" value="ECO:0007669"/>
    <property type="project" value="UniProtKB-EC"/>
</dbReference>
<evidence type="ECO:0000256" key="1">
    <source>
        <dbReference type="SAM" id="MobiDB-lite"/>
    </source>
</evidence>
<evidence type="ECO:0000313" key="2">
    <source>
        <dbReference type="EMBL" id="CAA9491521.1"/>
    </source>
</evidence>
<feature type="compositionally biased region" description="Gly residues" evidence="1">
    <location>
        <begin position="1"/>
        <end position="12"/>
    </location>
</feature>
<accession>A0A6J4S7Q6</accession>
<keyword evidence="2" id="KW-0808">Transferase</keyword>
<dbReference type="AlphaFoldDB" id="A0A6J4S7Q6"/>
<dbReference type="EMBL" id="CADCVI010000231">
    <property type="protein sequence ID" value="CAA9491521.1"/>
    <property type="molecule type" value="Genomic_DNA"/>
</dbReference>
<gene>
    <name evidence="2" type="ORF">AVDCRST_MAG25-3386</name>
</gene>
<feature type="compositionally biased region" description="Basic and acidic residues" evidence="1">
    <location>
        <begin position="91"/>
        <end position="104"/>
    </location>
</feature>
<dbReference type="EC" id="2.8.1.1" evidence="2"/>
<reference evidence="2" key="1">
    <citation type="submission" date="2020-02" db="EMBL/GenBank/DDBJ databases">
        <authorList>
            <person name="Meier V. D."/>
        </authorList>
    </citation>
    <scope>NUCLEOTIDE SEQUENCE</scope>
    <source>
        <strain evidence="2">AVDCRST_MAG25</strain>
    </source>
</reference>